<protein>
    <recommendedName>
        <fullName evidence="1">DUF7086 domain-containing protein</fullName>
    </recommendedName>
</protein>
<dbReference type="PANTHER" id="PTHR34272">
    <property type="entry name" value="EXPRESSED PROTEIN"/>
    <property type="match status" value="1"/>
</dbReference>
<dbReference type="EMBL" id="JAATIQ010000012">
    <property type="protein sequence ID" value="KAF4401609.1"/>
    <property type="molecule type" value="Genomic_DNA"/>
</dbReference>
<evidence type="ECO:0000313" key="2">
    <source>
        <dbReference type="EMBL" id="KAF4401609.1"/>
    </source>
</evidence>
<keyword evidence="3" id="KW-1185">Reference proteome</keyword>
<evidence type="ECO:0000313" key="3">
    <source>
        <dbReference type="Proteomes" id="UP000583929"/>
    </source>
</evidence>
<proteinExistence type="predicted"/>
<dbReference type="Proteomes" id="UP000583929">
    <property type="component" value="Unassembled WGS sequence"/>
</dbReference>
<dbReference type="AlphaFoldDB" id="A0A7J6I3C8"/>
<evidence type="ECO:0000259" key="1">
    <source>
        <dbReference type="Pfam" id="PF23324"/>
    </source>
</evidence>
<dbReference type="Pfam" id="PF23324">
    <property type="entry name" value="DUF7086"/>
    <property type="match status" value="1"/>
</dbReference>
<name>A0A7J6I3C8_CANSA</name>
<feature type="domain" description="DUF7086" evidence="1">
    <location>
        <begin position="111"/>
        <end position="250"/>
    </location>
</feature>
<dbReference type="PANTHER" id="PTHR34272:SF1">
    <property type="entry name" value="EXPRESSED PROTEIN"/>
    <property type="match status" value="1"/>
</dbReference>
<organism evidence="2 3">
    <name type="scientific">Cannabis sativa</name>
    <name type="common">Hemp</name>
    <name type="synonym">Marijuana</name>
    <dbReference type="NCBI Taxonomy" id="3483"/>
    <lineage>
        <taxon>Eukaryota</taxon>
        <taxon>Viridiplantae</taxon>
        <taxon>Streptophyta</taxon>
        <taxon>Embryophyta</taxon>
        <taxon>Tracheophyta</taxon>
        <taxon>Spermatophyta</taxon>
        <taxon>Magnoliopsida</taxon>
        <taxon>eudicotyledons</taxon>
        <taxon>Gunneridae</taxon>
        <taxon>Pentapetalae</taxon>
        <taxon>rosids</taxon>
        <taxon>fabids</taxon>
        <taxon>Rosales</taxon>
        <taxon>Cannabaceae</taxon>
        <taxon>Cannabis</taxon>
    </lineage>
</organism>
<accession>A0A7J6I3C8</accession>
<reference evidence="2 3" key="1">
    <citation type="journal article" date="2020" name="bioRxiv">
        <title>Sequence and annotation of 42 cannabis genomes reveals extensive copy number variation in cannabinoid synthesis and pathogen resistance genes.</title>
        <authorList>
            <person name="Mckernan K.J."/>
            <person name="Helbert Y."/>
            <person name="Kane L.T."/>
            <person name="Ebling H."/>
            <person name="Zhang L."/>
            <person name="Liu B."/>
            <person name="Eaton Z."/>
            <person name="Mclaughlin S."/>
            <person name="Kingan S."/>
            <person name="Baybayan P."/>
            <person name="Concepcion G."/>
            <person name="Jordan M."/>
            <person name="Riva A."/>
            <person name="Barbazuk W."/>
            <person name="Harkins T."/>
        </authorList>
    </citation>
    <scope>NUCLEOTIDE SEQUENCE [LARGE SCALE GENOMIC DNA]</scope>
    <source>
        <strain evidence="3">cv. Jamaican Lion 4</strain>
        <tissue evidence="2">Leaf</tissue>
    </source>
</reference>
<sequence length="258" mass="30154">MDVPNNGEEEEIIGTSRTMVNNNNNNSNHGILLNLIDFPTITSPPFQQNNYHYKPLSEEEEIKLTTLTLGFPCYHKDFNPLPQSSLSPSTNQDSHPLYPWAKVQPGKVHSLEYLLANGIFEIKGQLKCNECKHEYEMRLDLVKEFNKVKGFIVMNKHKMYDRAPAIWKNPPYPTCPMCEHRYSVRPVLIDGHHLNIDYYNFNWLFLLLTQFLESCTLYHLKYFLMVNQIHRTGAKDRLLYLAYLNLCKQLDPSGPFDR</sequence>
<comment type="caution">
    <text evidence="2">The sequence shown here is derived from an EMBL/GenBank/DDBJ whole genome shotgun (WGS) entry which is preliminary data.</text>
</comment>
<gene>
    <name evidence="2" type="ORF">G4B88_001803</name>
</gene>
<dbReference type="InterPro" id="IPR055513">
    <property type="entry name" value="DUF7086"/>
</dbReference>